<evidence type="ECO:0000313" key="2">
    <source>
        <dbReference type="EMBL" id="RAR11042.1"/>
    </source>
</evidence>
<dbReference type="Proteomes" id="UP000249619">
    <property type="component" value="Unassembled WGS sequence"/>
</dbReference>
<name>A0A364N3F9_STELY</name>
<keyword evidence="1" id="KW-0812">Transmembrane</keyword>
<organism evidence="2 3">
    <name type="scientific">Stemphylium lycopersici</name>
    <name type="common">Tomato gray leaf spot disease fungus</name>
    <name type="synonym">Thyrospora lycopersici</name>
    <dbReference type="NCBI Taxonomy" id="183478"/>
    <lineage>
        <taxon>Eukaryota</taxon>
        <taxon>Fungi</taxon>
        <taxon>Dikarya</taxon>
        <taxon>Ascomycota</taxon>
        <taxon>Pezizomycotina</taxon>
        <taxon>Dothideomycetes</taxon>
        <taxon>Pleosporomycetidae</taxon>
        <taxon>Pleosporales</taxon>
        <taxon>Pleosporineae</taxon>
        <taxon>Pleosporaceae</taxon>
        <taxon>Stemphylium</taxon>
    </lineage>
</organism>
<keyword evidence="3" id="KW-1185">Reference proteome</keyword>
<keyword evidence="1" id="KW-0472">Membrane</keyword>
<gene>
    <name evidence="2" type="ORF">DDE83_004800</name>
</gene>
<keyword evidence="1" id="KW-1133">Transmembrane helix</keyword>
<evidence type="ECO:0000256" key="1">
    <source>
        <dbReference type="SAM" id="Phobius"/>
    </source>
</evidence>
<evidence type="ECO:0000313" key="3">
    <source>
        <dbReference type="Proteomes" id="UP000249619"/>
    </source>
</evidence>
<proteinExistence type="predicted"/>
<sequence length="107" mass="12057">MASEQPDYEAEYVILRGTLLPIADYMVAWLEGARLRANHQRQAQGLNEVLGDDDVQQADAWPLPQILDEQTPLELAVVEPRFLRPWLALALFGAFMFALGFGTRCLL</sequence>
<feature type="transmembrane region" description="Helical" evidence="1">
    <location>
        <begin position="86"/>
        <end position="106"/>
    </location>
</feature>
<reference evidence="3" key="1">
    <citation type="submission" date="2018-05" db="EMBL/GenBank/DDBJ databases">
        <title>Draft genome sequence of Stemphylium lycopersici strain CIDEFI 213.</title>
        <authorList>
            <person name="Medina R."/>
            <person name="Franco M.E.E."/>
            <person name="Lucentini C.G."/>
            <person name="Saparrat M.C.N."/>
            <person name="Balatti P.A."/>
        </authorList>
    </citation>
    <scope>NUCLEOTIDE SEQUENCE [LARGE SCALE GENOMIC DNA]</scope>
    <source>
        <strain evidence="3">CIDEFI 213</strain>
    </source>
</reference>
<accession>A0A364N3F9</accession>
<protein>
    <submittedName>
        <fullName evidence="2">Uncharacterized protein</fullName>
    </submittedName>
</protein>
<dbReference type="AlphaFoldDB" id="A0A364N3F9"/>
<comment type="caution">
    <text evidence="2">The sequence shown here is derived from an EMBL/GenBank/DDBJ whole genome shotgun (WGS) entry which is preliminary data.</text>
</comment>
<dbReference type="EMBL" id="QGDH01000061">
    <property type="protein sequence ID" value="RAR11042.1"/>
    <property type="molecule type" value="Genomic_DNA"/>
</dbReference>